<dbReference type="EMBL" id="SRXV01000001">
    <property type="protein sequence ID" value="TGY94120.1"/>
    <property type="molecule type" value="Genomic_DNA"/>
</dbReference>
<evidence type="ECO:0000313" key="2">
    <source>
        <dbReference type="EMBL" id="TGY94120.1"/>
    </source>
</evidence>
<feature type="transmembrane region" description="Helical" evidence="1">
    <location>
        <begin position="15"/>
        <end position="35"/>
    </location>
</feature>
<dbReference type="OrthoDB" id="7205804at2"/>
<dbReference type="AlphaFoldDB" id="A0A4S2HDJ8"/>
<organism evidence="2 3">
    <name type="scientific">Marinicauda pacifica</name>
    <dbReference type="NCBI Taxonomy" id="1133559"/>
    <lineage>
        <taxon>Bacteria</taxon>
        <taxon>Pseudomonadati</taxon>
        <taxon>Pseudomonadota</taxon>
        <taxon>Alphaproteobacteria</taxon>
        <taxon>Maricaulales</taxon>
        <taxon>Maricaulaceae</taxon>
        <taxon>Marinicauda</taxon>
    </lineage>
</organism>
<keyword evidence="1" id="KW-0472">Membrane</keyword>
<keyword evidence="1" id="KW-1133">Transmembrane helix</keyword>
<protein>
    <submittedName>
        <fullName evidence="2">Uncharacterized protein</fullName>
    </submittedName>
</protein>
<comment type="caution">
    <text evidence="2">The sequence shown here is derived from an EMBL/GenBank/DDBJ whole genome shotgun (WGS) entry which is preliminary data.</text>
</comment>
<reference evidence="2 3" key="1">
    <citation type="journal article" date="2013" name="Int. J. Syst. Evol. Microbiol.">
        <title>Marinicauda pacifica gen. nov., sp. nov., a prosthecate alphaproteobacterium of the family Hyphomonadaceae isolated from deep seawater.</title>
        <authorList>
            <person name="Zhang X.Y."/>
            <person name="Li G.W."/>
            <person name="Wang C.S."/>
            <person name="Zhang Y.J."/>
            <person name="Xu X.W."/>
            <person name="Li H."/>
            <person name="Liu A."/>
            <person name="Liu C."/>
            <person name="Xie B.B."/>
            <person name="Qin Q.L."/>
            <person name="Xu Z."/>
            <person name="Chen X.L."/>
            <person name="Zhou B.C."/>
            <person name="Zhang Y.Z."/>
        </authorList>
    </citation>
    <scope>NUCLEOTIDE SEQUENCE [LARGE SCALE GENOMIC DNA]</scope>
    <source>
        <strain evidence="2 3">P-1 km-3</strain>
    </source>
</reference>
<evidence type="ECO:0000256" key="1">
    <source>
        <dbReference type="SAM" id="Phobius"/>
    </source>
</evidence>
<sequence>MDIVNNIIDYLQAGFYQVNHLQGLIIALVAALLLPNAKSIPVFALGATVVHILVDVFAPVFANGAQLRLPPIVEVVFWERVLILLLGYLIVISVLGLIKHLIFKR</sequence>
<accession>A0A4S2HDJ8</accession>
<feature type="transmembrane region" description="Helical" evidence="1">
    <location>
        <begin position="42"/>
        <end position="61"/>
    </location>
</feature>
<feature type="transmembrane region" description="Helical" evidence="1">
    <location>
        <begin position="81"/>
        <end position="102"/>
    </location>
</feature>
<name>A0A4S2HDJ8_9PROT</name>
<keyword evidence="1" id="KW-0812">Transmembrane</keyword>
<dbReference type="RefSeq" id="WP_135943315.1">
    <property type="nucleotide sequence ID" value="NZ_BMEI01000001.1"/>
</dbReference>
<evidence type="ECO:0000313" key="3">
    <source>
        <dbReference type="Proteomes" id="UP000305451"/>
    </source>
</evidence>
<keyword evidence="3" id="KW-1185">Reference proteome</keyword>
<dbReference type="Proteomes" id="UP000305451">
    <property type="component" value="Unassembled WGS sequence"/>
</dbReference>
<proteinExistence type="predicted"/>
<gene>
    <name evidence="2" type="ORF">E5162_02225</name>
</gene>